<keyword evidence="11 12" id="KW-0742">SOS response</keyword>
<proteinExistence type="inferred from homology"/>
<dbReference type="Gene3D" id="2.10.109.10">
    <property type="entry name" value="Umud Fragment, subunit A"/>
    <property type="match status" value="1"/>
</dbReference>
<accession>A0A9D2G6L5</accession>
<evidence type="ECO:0000256" key="3">
    <source>
        <dbReference type="ARBA" id="ARBA00022705"/>
    </source>
</evidence>
<dbReference type="Pfam" id="PF00717">
    <property type="entry name" value="Peptidase_S24"/>
    <property type="match status" value="1"/>
</dbReference>
<dbReference type="GO" id="GO:0045892">
    <property type="term" value="P:negative regulation of DNA-templated transcription"/>
    <property type="evidence" value="ECO:0007669"/>
    <property type="project" value="UniProtKB-UniRule"/>
</dbReference>
<feature type="domain" description="LexA repressor DNA-binding" evidence="15">
    <location>
        <begin position="8"/>
        <end position="64"/>
    </location>
</feature>
<evidence type="ECO:0000313" key="17">
    <source>
        <dbReference type="Proteomes" id="UP000824102"/>
    </source>
</evidence>
<evidence type="ECO:0000256" key="11">
    <source>
        <dbReference type="ARBA" id="ARBA00023236"/>
    </source>
</evidence>
<dbReference type="GO" id="GO:0006260">
    <property type="term" value="P:DNA replication"/>
    <property type="evidence" value="ECO:0007669"/>
    <property type="project" value="UniProtKB-UniRule"/>
</dbReference>
<evidence type="ECO:0000256" key="13">
    <source>
        <dbReference type="RuleBase" id="RU003991"/>
    </source>
</evidence>
<evidence type="ECO:0000256" key="12">
    <source>
        <dbReference type="HAMAP-Rule" id="MF_00015"/>
    </source>
</evidence>
<dbReference type="InterPro" id="IPR015927">
    <property type="entry name" value="Peptidase_S24_S26A/B/C"/>
</dbReference>
<dbReference type="PRINTS" id="PR00726">
    <property type="entry name" value="LEXASERPTASE"/>
</dbReference>
<feature type="site" description="Cleavage; by autolysis" evidence="12">
    <location>
        <begin position="83"/>
        <end position="84"/>
    </location>
</feature>
<keyword evidence="8 12" id="KW-0238">DNA-binding</keyword>
<sequence>MVDQSKLNEVLAYVNRYNEENGFPPTVRDICAALGIKSTATAYSYINRLREAGLLNKADRKKRAVSLVGSDTVKVPLVGTVTAGQPILAMESFERFYSLPAEEFHGEELFLLRVHGDSMIEAGIFDGDKVVVRKQECAENGDIVVALFDDGVEEGATVKRFFSKSGKIILHPENSSMQDFVLDSATILGKVIGLIRSFT</sequence>
<dbReference type="GO" id="GO:0004252">
    <property type="term" value="F:serine-type endopeptidase activity"/>
    <property type="evidence" value="ECO:0007669"/>
    <property type="project" value="UniProtKB-UniRule"/>
</dbReference>
<evidence type="ECO:0000256" key="7">
    <source>
        <dbReference type="ARBA" id="ARBA00023015"/>
    </source>
</evidence>
<evidence type="ECO:0000256" key="10">
    <source>
        <dbReference type="ARBA" id="ARBA00023204"/>
    </source>
</evidence>
<dbReference type="PANTHER" id="PTHR33516">
    <property type="entry name" value="LEXA REPRESSOR"/>
    <property type="match status" value="1"/>
</dbReference>
<evidence type="ECO:0000256" key="8">
    <source>
        <dbReference type="ARBA" id="ARBA00023125"/>
    </source>
</evidence>
<dbReference type="SUPFAM" id="SSF51306">
    <property type="entry name" value="LexA/Signal peptidase"/>
    <property type="match status" value="1"/>
</dbReference>
<feature type="DNA-binding region" description="H-T-H motif" evidence="12">
    <location>
        <begin position="27"/>
        <end position="47"/>
    </location>
</feature>
<keyword evidence="3 12" id="KW-0235">DNA replication</keyword>
<dbReference type="InterPro" id="IPR036388">
    <property type="entry name" value="WH-like_DNA-bd_sf"/>
</dbReference>
<dbReference type="InterPro" id="IPR036390">
    <property type="entry name" value="WH_DNA-bd_sf"/>
</dbReference>
<reference evidence="16" key="2">
    <citation type="submission" date="2021-04" db="EMBL/GenBank/DDBJ databases">
        <authorList>
            <person name="Gilroy R."/>
        </authorList>
    </citation>
    <scope>NUCLEOTIDE SEQUENCE</scope>
    <source>
        <strain evidence="16">ChiW7-2402</strain>
    </source>
</reference>
<keyword evidence="10 12" id="KW-0234">DNA repair</keyword>
<dbReference type="HAMAP" id="MF_00015">
    <property type="entry name" value="LexA"/>
    <property type="match status" value="1"/>
</dbReference>
<feature type="domain" description="Peptidase S24/S26A/S26B/S26C" evidence="14">
    <location>
        <begin position="76"/>
        <end position="192"/>
    </location>
</feature>
<feature type="active site" description="For autocatalytic cleavage activity" evidence="12">
    <location>
        <position position="118"/>
    </location>
</feature>
<evidence type="ECO:0000256" key="2">
    <source>
        <dbReference type="ARBA" id="ARBA00022491"/>
    </source>
</evidence>
<comment type="subunit">
    <text evidence="12">Homodimer.</text>
</comment>
<dbReference type="GO" id="GO:0009432">
    <property type="term" value="P:SOS response"/>
    <property type="evidence" value="ECO:0007669"/>
    <property type="project" value="UniProtKB-UniRule"/>
</dbReference>
<dbReference type="EMBL" id="DXBB01000088">
    <property type="protein sequence ID" value="HIZ73186.1"/>
    <property type="molecule type" value="Genomic_DNA"/>
</dbReference>
<dbReference type="InterPro" id="IPR006199">
    <property type="entry name" value="LexA_DNA-bd_dom"/>
</dbReference>
<dbReference type="InterPro" id="IPR006200">
    <property type="entry name" value="LexA"/>
</dbReference>
<dbReference type="SUPFAM" id="SSF46785">
    <property type="entry name" value="Winged helix' DNA-binding domain"/>
    <property type="match status" value="1"/>
</dbReference>
<comment type="function">
    <text evidence="12">Represses a number of genes involved in the response to DNA damage (SOS response), including recA and lexA. In the presence of single-stranded DNA, RecA interacts with LexA causing an autocatalytic cleavage which disrupts the DNA-binding part of LexA, leading to derepression of the SOS regulon and eventually DNA repair.</text>
</comment>
<comment type="catalytic activity">
    <reaction evidence="12">
        <text>Hydrolysis of Ala-|-Gly bond in repressor LexA.</text>
        <dbReference type="EC" id="3.4.21.88"/>
    </reaction>
</comment>
<evidence type="ECO:0000256" key="4">
    <source>
        <dbReference type="ARBA" id="ARBA00022763"/>
    </source>
</evidence>
<dbReference type="InterPro" id="IPR006197">
    <property type="entry name" value="Peptidase_S24_LexA"/>
</dbReference>
<dbReference type="Proteomes" id="UP000824102">
    <property type="component" value="Unassembled WGS sequence"/>
</dbReference>
<keyword evidence="6 12" id="KW-0068">Autocatalytic cleavage</keyword>
<dbReference type="NCBIfam" id="TIGR00498">
    <property type="entry name" value="lexA"/>
    <property type="match status" value="1"/>
</dbReference>
<dbReference type="InterPro" id="IPR039418">
    <property type="entry name" value="LexA-like"/>
</dbReference>
<evidence type="ECO:0000256" key="5">
    <source>
        <dbReference type="ARBA" id="ARBA00022801"/>
    </source>
</evidence>
<dbReference type="GO" id="GO:0003677">
    <property type="term" value="F:DNA binding"/>
    <property type="evidence" value="ECO:0007669"/>
    <property type="project" value="UniProtKB-UniRule"/>
</dbReference>
<gene>
    <name evidence="12 16" type="primary">lexA</name>
    <name evidence="16" type="ORF">H9964_06365</name>
</gene>
<evidence type="ECO:0000256" key="9">
    <source>
        <dbReference type="ARBA" id="ARBA00023163"/>
    </source>
</evidence>
<comment type="similarity">
    <text evidence="1 12 13">Belongs to the peptidase S24 family.</text>
</comment>
<dbReference type="Gene3D" id="1.10.10.10">
    <property type="entry name" value="Winged helix-like DNA-binding domain superfamily/Winged helix DNA-binding domain"/>
    <property type="match status" value="1"/>
</dbReference>
<evidence type="ECO:0000256" key="1">
    <source>
        <dbReference type="ARBA" id="ARBA00007484"/>
    </source>
</evidence>
<name>A0A9D2G6L5_9FIRM</name>
<organism evidence="16 17">
    <name type="scientific">Candidatus Gallimonas intestinavium</name>
    <dbReference type="NCBI Taxonomy" id="2838603"/>
    <lineage>
        <taxon>Bacteria</taxon>
        <taxon>Bacillati</taxon>
        <taxon>Bacillota</taxon>
        <taxon>Clostridia</taxon>
        <taxon>Candidatus Gallimonas</taxon>
    </lineage>
</organism>
<evidence type="ECO:0000256" key="6">
    <source>
        <dbReference type="ARBA" id="ARBA00022813"/>
    </source>
</evidence>
<dbReference type="GO" id="GO:0006281">
    <property type="term" value="P:DNA repair"/>
    <property type="evidence" value="ECO:0007669"/>
    <property type="project" value="UniProtKB-UniRule"/>
</dbReference>
<keyword evidence="5 12" id="KW-0378">Hydrolase</keyword>
<dbReference type="FunFam" id="2.10.109.10:FF:000001">
    <property type="entry name" value="LexA repressor"/>
    <property type="match status" value="1"/>
</dbReference>
<evidence type="ECO:0000259" key="14">
    <source>
        <dbReference type="Pfam" id="PF00717"/>
    </source>
</evidence>
<dbReference type="PANTHER" id="PTHR33516:SF2">
    <property type="entry name" value="LEXA REPRESSOR-RELATED"/>
    <property type="match status" value="1"/>
</dbReference>
<dbReference type="InterPro" id="IPR036286">
    <property type="entry name" value="LexA/Signal_pep-like_sf"/>
</dbReference>
<feature type="active site" description="For autocatalytic cleavage activity" evidence="12">
    <location>
        <position position="159"/>
    </location>
</feature>
<keyword evidence="4 12" id="KW-0227">DNA damage</keyword>
<dbReference type="AlphaFoldDB" id="A0A9D2G6L5"/>
<dbReference type="GO" id="GO:0006508">
    <property type="term" value="P:proteolysis"/>
    <property type="evidence" value="ECO:0007669"/>
    <property type="project" value="InterPro"/>
</dbReference>
<dbReference type="InterPro" id="IPR050077">
    <property type="entry name" value="LexA_repressor"/>
</dbReference>
<dbReference type="EC" id="3.4.21.88" evidence="12"/>
<keyword evidence="9 12" id="KW-0804">Transcription</keyword>
<dbReference type="CDD" id="cd06529">
    <property type="entry name" value="S24_LexA-like"/>
    <property type="match status" value="1"/>
</dbReference>
<evidence type="ECO:0000313" key="16">
    <source>
        <dbReference type="EMBL" id="HIZ73186.1"/>
    </source>
</evidence>
<keyword evidence="7 12" id="KW-0805">Transcription regulation</keyword>
<protein>
    <recommendedName>
        <fullName evidence="12">LexA repressor</fullName>
        <ecNumber evidence="12">3.4.21.88</ecNumber>
    </recommendedName>
</protein>
<reference evidence="16" key="1">
    <citation type="journal article" date="2021" name="PeerJ">
        <title>Extensive microbial diversity within the chicken gut microbiome revealed by metagenomics and culture.</title>
        <authorList>
            <person name="Gilroy R."/>
            <person name="Ravi A."/>
            <person name="Getino M."/>
            <person name="Pursley I."/>
            <person name="Horton D.L."/>
            <person name="Alikhan N.F."/>
            <person name="Baker D."/>
            <person name="Gharbi K."/>
            <person name="Hall N."/>
            <person name="Watson M."/>
            <person name="Adriaenssens E.M."/>
            <person name="Foster-Nyarko E."/>
            <person name="Jarju S."/>
            <person name="Secka A."/>
            <person name="Antonio M."/>
            <person name="Oren A."/>
            <person name="Chaudhuri R.R."/>
            <person name="La Ragione R."/>
            <person name="Hildebrand F."/>
            <person name="Pallen M.J."/>
        </authorList>
    </citation>
    <scope>NUCLEOTIDE SEQUENCE</scope>
    <source>
        <strain evidence="16">ChiW7-2402</strain>
    </source>
</reference>
<evidence type="ECO:0000259" key="15">
    <source>
        <dbReference type="Pfam" id="PF01726"/>
    </source>
</evidence>
<comment type="caution">
    <text evidence="16">The sequence shown here is derived from an EMBL/GenBank/DDBJ whole genome shotgun (WGS) entry which is preliminary data.</text>
</comment>
<dbReference type="Pfam" id="PF01726">
    <property type="entry name" value="LexA_DNA_bind"/>
    <property type="match status" value="1"/>
</dbReference>
<keyword evidence="2 12" id="KW-0678">Repressor</keyword>